<feature type="region of interest" description="Disordered" evidence="1">
    <location>
        <begin position="19"/>
        <end position="63"/>
    </location>
</feature>
<gene>
    <name evidence="2" type="ORF">UFOVP654_20</name>
</gene>
<organism evidence="2">
    <name type="scientific">uncultured Caudovirales phage</name>
    <dbReference type="NCBI Taxonomy" id="2100421"/>
    <lineage>
        <taxon>Viruses</taxon>
        <taxon>Duplodnaviria</taxon>
        <taxon>Heunggongvirae</taxon>
        <taxon>Uroviricota</taxon>
        <taxon>Caudoviricetes</taxon>
        <taxon>Peduoviridae</taxon>
        <taxon>Maltschvirus</taxon>
        <taxon>Maltschvirus maltsch</taxon>
    </lineage>
</organism>
<evidence type="ECO:0000256" key="1">
    <source>
        <dbReference type="SAM" id="MobiDB-lite"/>
    </source>
</evidence>
<feature type="compositionally biased region" description="Basic and acidic residues" evidence="1">
    <location>
        <begin position="19"/>
        <end position="29"/>
    </location>
</feature>
<dbReference type="EMBL" id="LR796614">
    <property type="protein sequence ID" value="CAB4154657.1"/>
    <property type="molecule type" value="Genomic_DNA"/>
</dbReference>
<name>A0A6J5N7C8_9CAUD</name>
<proteinExistence type="predicted"/>
<evidence type="ECO:0000313" key="2">
    <source>
        <dbReference type="EMBL" id="CAB4154657.1"/>
    </source>
</evidence>
<sequence>MAKEKMDMAQDKAMIKKAFKQHDMQEHKGSKGTTLKLKKGGPTSEDRMRMGRNMSRAANQKTG</sequence>
<accession>A0A6J5N7C8</accession>
<protein>
    <submittedName>
        <fullName evidence="2">Uncharacterized protein</fullName>
    </submittedName>
</protein>
<reference evidence="2" key="1">
    <citation type="submission" date="2020-04" db="EMBL/GenBank/DDBJ databases">
        <authorList>
            <person name="Chiriac C."/>
            <person name="Salcher M."/>
            <person name="Ghai R."/>
            <person name="Kavagutti S V."/>
        </authorList>
    </citation>
    <scope>NUCLEOTIDE SEQUENCE</scope>
</reference>